<comment type="caution">
    <text evidence="2">The sequence shown here is derived from an EMBL/GenBank/DDBJ whole genome shotgun (WGS) entry which is preliminary data.</text>
</comment>
<sequence length="98" mass="11062">MIRRQQTHAYSIIKRPRAHYYIDALLSHAASPKIVQTFDPINHITAQIHAPIKPPSQTAPAPSVGAPRDTLPYSSPSNYPHFRLHISRLYISIKIGQE</sequence>
<feature type="region of interest" description="Disordered" evidence="1">
    <location>
        <begin position="50"/>
        <end position="72"/>
    </location>
</feature>
<protein>
    <submittedName>
        <fullName evidence="2">Uncharacterized protein</fullName>
    </submittedName>
</protein>
<name>A0AAV6TTT3_9ARAC</name>
<keyword evidence="3" id="KW-1185">Reference proteome</keyword>
<evidence type="ECO:0000313" key="3">
    <source>
        <dbReference type="Proteomes" id="UP000827092"/>
    </source>
</evidence>
<dbReference type="EMBL" id="JAFNEN010001094">
    <property type="protein sequence ID" value="KAG8175018.1"/>
    <property type="molecule type" value="Genomic_DNA"/>
</dbReference>
<reference evidence="2 3" key="1">
    <citation type="journal article" date="2022" name="Nat. Ecol. Evol.">
        <title>A masculinizing supergene underlies an exaggerated male reproductive morph in a spider.</title>
        <authorList>
            <person name="Hendrickx F."/>
            <person name="De Corte Z."/>
            <person name="Sonet G."/>
            <person name="Van Belleghem S.M."/>
            <person name="Kostlbacher S."/>
            <person name="Vangestel C."/>
        </authorList>
    </citation>
    <scope>NUCLEOTIDE SEQUENCE [LARGE SCALE GENOMIC DNA]</scope>
    <source>
        <strain evidence="2">W744_W776</strain>
    </source>
</reference>
<organism evidence="2 3">
    <name type="scientific">Oedothorax gibbosus</name>
    <dbReference type="NCBI Taxonomy" id="931172"/>
    <lineage>
        <taxon>Eukaryota</taxon>
        <taxon>Metazoa</taxon>
        <taxon>Ecdysozoa</taxon>
        <taxon>Arthropoda</taxon>
        <taxon>Chelicerata</taxon>
        <taxon>Arachnida</taxon>
        <taxon>Araneae</taxon>
        <taxon>Araneomorphae</taxon>
        <taxon>Entelegynae</taxon>
        <taxon>Araneoidea</taxon>
        <taxon>Linyphiidae</taxon>
        <taxon>Erigoninae</taxon>
        <taxon>Oedothorax</taxon>
    </lineage>
</organism>
<proteinExistence type="predicted"/>
<evidence type="ECO:0000313" key="2">
    <source>
        <dbReference type="EMBL" id="KAG8175018.1"/>
    </source>
</evidence>
<dbReference type="AlphaFoldDB" id="A0AAV6TTT3"/>
<accession>A0AAV6TTT3</accession>
<gene>
    <name evidence="2" type="ORF">JTE90_001347</name>
</gene>
<dbReference type="Proteomes" id="UP000827092">
    <property type="component" value="Unassembled WGS sequence"/>
</dbReference>
<evidence type="ECO:0000256" key="1">
    <source>
        <dbReference type="SAM" id="MobiDB-lite"/>
    </source>
</evidence>